<evidence type="ECO:0000313" key="11">
    <source>
        <dbReference type="EMBL" id="KAG7467422.1"/>
    </source>
</evidence>
<keyword evidence="5" id="KW-0539">Nucleus</keyword>
<dbReference type="Pfam" id="PF17745">
    <property type="entry name" value="Ydr279_N"/>
    <property type="match status" value="1"/>
</dbReference>
<evidence type="ECO:0000256" key="3">
    <source>
        <dbReference type="ARBA" id="ARBA00011277"/>
    </source>
</evidence>
<dbReference type="PANTHER" id="PTHR13383:SF11">
    <property type="entry name" value="RIBONUCLEASE H2 SUBUNIT B"/>
    <property type="match status" value="1"/>
</dbReference>
<comment type="subunit">
    <text evidence="3">The RNase H2 complex is a heterotrimer composed of the catalytic subunit RNASEH2A and the non-catalytic subunits RNASEH2B and RNASEH2C.</text>
</comment>
<reference evidence="11" key="1">
    <citation type="submission" date="2021-01" db="EMBL/GenBank/DDBJ databases">
        <authorList>
            <person name="Zahm M."/>
            <person name="Roques C."/>
            <person name="Cabau C."/>
            <person name="Klopp C."/>
            <person name="Donnadieu C."/>
            <person name="Jouanno E."/>
            <person name="Lampietro C."/>
            <person name="Louis A."/>
            <person name="Herpin A."/>
            <person name="Echchiki A."/>
            <person name="Berthelot C."/>
            <person name="Parey E."/>
            <person name="Roest-Crollius H."/>
            <person name="Braasch I."/>
            <person name="Postlethwait J."/>
            <person name="Bobe J."/>
            <person name="Montfort J."/>
            <person name="Bouchez O."/>
            <person name="Begum T."/>
            <person name="Mejri S."/>
            <person name="Adams A."/>
            <person name="Chen W.-J."/>
            <person name="Guiguen Y."/>
        </authorList>
    </citation>
    <scope>NUCLEOTIDE SEQUENCE</scope>
    <source>
        <strain evidence="11">YG-15Mar2019-1</strain>
        <tissue evidence="11">Brain</tissue>
    </source>
</reference>
<feature type="region of interest" description="Disordered" evidence="8">
    <location>
        <begin position="235"/>
        <end position="285"/>
    </location>
</feature>
<protein>
    <recommendedName>
        <fullName evidence="4">Ribonuclease H2 subunit B</fullName>
    </recommendedName>
    <alternativeName>
        <fullName evidence="7">Ribonuclease HI subunit B</fullName>
    </alternativeName>
</protein>
<dbReference type="CDD" id="cd09270">
    <property type="entry name" value="RNase_H2-B"/>
    <property type="match status" value="1"/>
</dbReference>
<comment type="function">
    <text evidence="6">Non catalytic subunit of RNase H2, an endonuclease that specifically degrades the RNA of RNA:DNA hybrids. Participates in DNA replication, possibly by mediating the removal of lagging-strand Okazaki fragment RNA primers during DNA replication. Mediates the excision of single ribonucleotides from DNA:RNA duplexes.</text>
</comment>
<evidence type="ECO:0000256" key="7">
    <source>
        <dbReference type="ARBA" id="ARBA00033464"/>
    </source>
</evidence>
<dbReference type="Pfam" id="PF09468">
    <property type="entry name" value="RNase_H2-Ydr279"/>
    <property type="match status" value="1"/>
</dbReference>
<gene>
    <name evidence="11" type="ORF">MATL_G00153580</name>
</gene>
<dbReference type="FunFam" id="1.10.20.120:FF:000001">
    <property type="entry name" value="Ribonuclease H2 subunit B"/>
    <property type="match status" value="1"/>
</dbReference>
<evidence type="ECO:0000256" key="4">
    <source>
        <dbReference type="ARBA" id="ARBA00019062"/>
    </source>
</evidence>
<dbReference type="GO" id="GO:0005654">
    <property type="term" value="C:nucleoplasm"/>
    <property type="evidence" value="ECO:0007669"/>
    <property type="project" value="TreeGrafter"/>
</dbReference>
<evidence type="ECO:0000256" key="8">
    <source>
        <dbReference type="SAM" id="MobiDB-lite"/>
    </source>
</evidence>
<dbReference type="EMBL" id="JAFDVH010000012">
    <property type="protein sequence ID" value="KAG7467422.1"/>
    <property type="molecule type" value="Genomic_DNA"/>
</dbReference>
<accession>A0A9D3PTD8</accession>
<feature type="compositionally biased region" description="Basic and acidic residues" evidence="8">
    <location>
        <begin position="236"/>
        <end position="261"/>
    </location>
</feature>
<sequence>MTTKKKRSSNTQNDRWVAIAADSAVEASKVGDSGPVFVRLRNPATDAASLYLFGSGDSQLYEVKAFNEDCHSWFVGQTVQRDGRLLYFTPMDPLFLLLPYLMKAGKEGKFQPVQQVVMDEDYPACTRLLSCSQTQASLHHVAEEKEVGSQKFHRYSQEKTMEWLKKKVDKTVRALKTSNISVGGGVKSMTYIRAKQESDAREEDYLRYAHGLISDYISDDLSRELLKALGLPEISSPKELEPPSKKRKMSDRPVEAGEDYTKFNSADFARKPPKKMTAAQKSLAKVDKSGMKTMSAFFSPKVKTEKN</sequence>
<comment type="subcellular location">
    <subcellularLocation>
        <location evidence="1">Nucleus</location>
    </subcellularLocation>
</comment>
<evidence type="ECO:0000259" key="9">
    <source>
        <dbReference type="Pfam" id="PF09468"/>
    </source>
</evidence>
<evidence type="ECO:0000259" key="10">
    <source>
        <dbReference type="Pfam" id="PF17745"/>
    </source>
</evidence>
<feature type="domain" description="Rnh202 triple barrel" evidence="10">
    <location>
        <begin position="31"/>
        <end position="92"/>
    </location>
</feature>
<evidence type="ECO:0000313" key="12">
    <source>
        <dbReference type="Proteomes" id="UP001046870"/>
    </source>
</evidence>
<dbReference type="Gene3D" id="2.20.25.530">
    <property type="match status" value="1"/>
</dbReference>
<evidence type="ECO:0000256" key="1">
    <source>
        <dbReference type="ARBA" id="ARBA00004123"/>
    </source>
</evidence>
<dbReference type="Gene3D" id="1.10.20.120">
    <property type="match status" value="1"/>
</dbReference>
<organism evidence="11 12">
    <name type="scientific">Megalops atlanticus</name>
    <name type="common">Tarpon</name>
    <name type="synonym">Clupea gigantea</name>
    <dbReference type="NCBI Taxonomy" id="7932"/>
    <lineage>
        <taxon>Eukaryota</taxon>
        <taxon>Metazoa</taxon>
        <taxon>Chordata</taxon>
        <taxon>Craniata</taxon>
        <taxon>Vertebrata</taxon>
        <taxon>Euteleostomi</taxon>
        <taxon>Actinopterygii</taxon>
        <taxon>Neopterygii</taxon>
        <taxon>Teleostei</taxon>
        <taxon>Elopiformes</taxon>
        <taxon>Megalopidae</taxon>
        <taxon>Megalops</taxon>
    </lineage>
</organism>
<keyword evidence="12" id="KW-1185">Reference proteome</keyword>
<evidence type="ECO:0000256" key="6">
    <source>
        <dbReference type="ARBA" id="ARBA00024778"/>
    </source>
</evidence>
<dbReference type="GO" id="GO:0032299">
    <property type="term" value="C:ribonuclease H2 complex"/>
    <property type="evidence" value="ECO:0007669"/>
    <property type="project" value="InterPro"/>
</dbReference>
<dbReference type="GO" id="GO:0006401">
    <property type="term" value="P:RNA catabolic process"/>
    <property type="evidence" value="ECO:0007669"/>
    <property type="project" value="TreeGrafter"/>
</dbReference>
<comment type="similarity">
    <text evidence="2">Belongs to the RNase H2 subunit B family.</text>
</comment>
<dbReference type="Proteomes" id="UP001046870">
    <property type="component" value="Chromosome 12"/>
</dbReference>
<dbReference type="InterPro" id="IPR019024">
    <property type="entry name" value="RNase_H2_suB_wHTH"/>
</dbReference>
<dbReference type="OrthoDB" id="29098at2759"/>
<dbReference type="PANTHER" id="PTHR13383">
    <property type="entry name" value="RIBONUCLEASE H2 SUBUNIT B"/>
    <property type="match status" value="1"/>
</dbReference>
<evidence type="ECO:0000256" key="2">
    <source>
        <dbReference type="ARBA" id="ARBA00009823"/>
    </source>
</evidence>
<dbReference type="FunFam" id="2.20.25.530:FF:000001">
    <property type="entry name" value="Ribonuclease H2 subunit B"/>
    <property type="match status" value="1"/>
</dbReference>
<comment type="caution">
    <text evidence="11">The sequence shown here is derived from an EMBL/GenBank/DDBJ whole genome shotgun (WGS) entry which is preliminary data.</text>
</comment>
<feature type="domain" description="Ribonuclease H2 subunit B wHTH" evidence="9">
    <location>
        <begin position="95"/>
        <end position="225"/>
    </location>
</feature>
<dbReference type="InterPro" id="IPR040456">
    <property type="entry name" value="RNase_H2_suB"/>
</dbReference>
<dbReference type="InterPro" id="IPR041195">
    <property type="entry name" value="Rnh202_N"/>
</dbReference>
<evidence type="ECO:0000256" key="5">
    <source>
        <dbReference type="ARBA" id="ARBA00023242"/>
    </source>
</evidence>
<name>A0A9D3PTD8_MEGAT</name>
<dbReference type="AlphaFoldDB" id="A0A9D3PTD8"/>
<proteinExistence type="inferred from homology"/>